<dbReference type="GO" id="GO:0009089">
    <property type="term" value="P:lysine biosynthetic process via diaminopimelate"/>
    <property type="evidence" value="ECO:0007669"/>
    <property type="project" value="UniProtKB-UniRule"/>
</dbReference>
<gene>
    <name evidence="12" type="primary">dapA</name>
    <name evidence="14" type="ORF">DN745_09915</name>
</gene>
<feature type="binding site" evidence="12">
    <location>
        <position position="45"/>
    </location>
    <ligand>
        <name>pyruvate</name>
        <dbReference type="ChEBI" id="CHEBI:15361"/>
    </ligand>
</feature>
<evidence type="ECO:0000256" key="4">
    <source>
        <dbReference type="ARBA" id="ARBA00012086"/>
    </source>
</evidence>
<dbReference type="SUPFAM" id="SSF51569">
    <property type="entry name" value="Aldolase"/>
    <property type="match status" value="1"/>
</dbReference>
<sequence>MQVRGAYTALITPFRNGEVDVKALRALVERQIAGGIHGLVPCGTTGESTTMSEAEQLLVIRTVVEAADGRVPIIAGTGSNNTKKTVEYTQKVSHIEGVDAALVVVPYYNKPDQEGLFRHFTQVADDGGLPVVLYNVPGRTVVSLTPETVARLAPHDNIVAIKEATGDIKFGTEVIAEANGYIDVLSGDDFTTFPLMACGGTGCISVVSNLDPAAMSQMCDAALNGDYKRARALHHKIQPLARTLFSAPNPMPTKTIASMLDWCAPEIRGPLYEASDAQRAAFGEALKNYKFEG</sequence>
<comment type="subcellular location">
    <subcellularLocation>
        <location evidence="12">Cytoplasm</location>
    </subcellularLocation>
</comment>
<dbReference type="InterPro" id="IPR005263">
    <property type="entry name" value="DapA"/>
</dbReference>
<comment type="pathway">
    <text evidence="2 12">Amino-acid biosynthesis; L-lysine biosynthesis via DAP pathway; (S)-tetrahydrodipicolinate from L-aspartate: step 3/4.</text>
</comment>
<feature type="site" description="Part of a proton relay during catalysis" evidence="12">
    <location>
        <position position="44"/>
    </location>
</feature>
<keyword evidence="7 12" id="KW-0220">Diaminopimelate biosynthesis</keyword>
<keyword evidence="9 12" id="KW-0456">Lyase</keyword>
<dbReference type="Pfam" id="PF00701">
    <property type="entry name" value="DHDPS"/>
    <property type="match status" value="1"/>
</dbReference>
<accession>A0A2Z4FLT5</accession>
<reference evidence="14 15" key="1">
    <citation type="submission" date="2018-06" db="EMBL/GenBank/DDBJ databases">
        <title>Lujinxingia sediminis gen. nov. sp. nov., a new facultative anaerobic member of the class Deltaproteobacteria, and proposal of Lujinxingaceae fam. nov.</title>
        <authorList>
            <person name="Guo L.-Y."/>
            <person name="Li C.-M."/>
            <person name="Wang S."/>
            <person name="Du Z.-J."/>
        </authorList>
    </citation>
    <scope>NUCLEOTIDE SEQUENCE [LARGE SCALE GENOMIC DNA]</scope>
    <source>
        <strain evidence="14 15">FA350</strain>
    </source>
</reference>
<keyword evidence="10 12" id="KW-0704">Schiff base</keyword>
<dbReference type="GO" id="GO:0019877">
    <property type="term" value="P:diaminopimelate biosynthetic process"/>
    <property type="evidence" value="ECO:0007669"/>
    <property type="project" value="UniProtKB-UniRule"/>
</dbReference>
<dbReference type="RefSeq" id="WP_111334454.1">
    <property type="nucleotide sequence ID" value="NZ_CP030032.1"/>
</dbReference>
<keyword evidence="15" id="KW-1185">Reference proteome</keyword>
<evidence type="ECO:0000313" key="14">
    <source>
        <dbReference type="EMBL" id="AWV89634.1"/>
    </source>
</evidence>
<keyword evidence="8 12" id="KW-0457">Lysine biosynthesis</keyword>
<dbReference type="PROSITE" id="PS00666">
    <property type="entry name" value="DHDPS_2"/>
    <property type="match status" value="1"/>
</dbReference>
<proteinExistence type="inferred from homology"/>
<dbReference type="CDD" id="cd00950">
    <property type="entry name" value="DHDPS"/>
    <property type="match status" value="1"/>
</dbReference>
<feature type="active site" description="Proton donor/acceptor" evidence="12">
    <location>
        <position position="134"/>
    </location>
</feature>
<evidence type="ECO:0000256" key="9">
    <source>
        <dbReference type="ARBA" id="ARBA00023239"/>
    </source>
</evidence>
<dbReference type="KEGG" id="bsed:DN745_09915"/>
<dbReference type="PRINTS" id="PR00146">
    <property type="entry name" value="DHPICSNTHASE"/>
</dbReference>
<evidence type="ECO:0000256" key="5">
    <source>
        <dbReference type="ARBA" id="ARBA00022490"/>
    </source>
</evidence>
<evidence type="ECO:0000256" key="11">
    <source>
        <dbReference type="ARBA" id="ARBA00047836"/>
    </source>
</evidence>
<feature type="active site" description="Schiff-base intermediate with substrate" evidence="12">
    <location>
        <position position="162"/>
    </location>
</feature>
<dbReference type="PROSITE" id="PS00665">
    <property type="entry name" value="DHDPS_1"/>
    <property type="match status" value="1"/>
</dbReference>
<evidence type="ECO:0000256" key="13">
    <source>
        <dbReference type="PIRNR" id="PIRNR001365"/>
    </source>
</evidence>
<dbReference type="PANTHER" id="PTHR12128">
    <property type="entry name" value="DIHYDRODIPICOLINATE SYNTHASE"/>
    <property type="match status" value="1"/>
</dbReference>
<dbReference type="PANTHER" id="PTHR12128:SF66">
    <property type="entry name" value="4-HYDROXY-2-OXOGLUTARATE ALDOLASE, MITOCHONDRIAL"/>
    <property type="match status" value="1"/>
</dbReference>
<comment type="similarity">
    <text evidence="3 12 13">Belongs to the DapA family.</text>
</comment>
<evidence type="ECO:0000256" key="3">
    <source>
        <dbReference type="ARBA" id="ARBA00007592"/>
    </source>
</evidence>
<name>A0A2Z4FLT5_9DELT</name>
<dbReference type="EC" id="4.3.3.7" evidence="4 12"/>
<organism evidence="14 15">
    <name type="scientific">Bradymonas sediminis</name>
    <dbReference type="NCBI Taxonomy" id="1548548"/>
    <lineage>
        <taxon>Bacteria</taxon>
        <taxon>Deltaproteobacteria</taxon>
        <taxon>Bradymonadales</taxon>
        <taxon>Bradymonadaceae</taxon>
        <taxon>Bradymonas</taxon>
    </lineage>
</organism>
<comment type="catalytic activity">
    <reaction evidence="11 12">
        <text>L-aspartate 4-semialdehyde + pyruvate = (2S,4S)-4-hydroxy-2,3,4,5-tetrahydrodipicolinate + H2O + H(+)</text>
        <dbReference type="Rhea" id="RHEA:34171"/>
        <dbReference type="ChEBI" id="CHEBI:15361"/>
        <dbReference type="ChEBI" id="CHEBI:15377"/>
        <dbReference type="ChEBI" id="CHEBI:15378"/>
        <dbReference type="ChEBI" id="CHEBI:67139"/>
        <dbReference type="ChEBI" id="CHEBI:537519"/>
        <dbReference type="EC" id="4.3.3.7"/>
    </reaction>
</comment>
<dbReference type="InterPro" id="IPR013785">
    <property type="entry name" value="Aldolase_TIM"/>
</dbReference>
<keyword evidence="6 12" id="KW-0028">Amino-acid biosynthesis</keyword>
<feature type="site" description="Part of a proton relay during catalysis" evidence="12">
    <location>
        <position position="108"/>
    </location>
</feature>
<evidence type="ECO:0000256" key="7">
    <source>
        <dbReference type="ARBA" id="ARBA00022915"/>
    </source>
</evidence>
<comment type="function">
    <text evidence="1 12">Catalyzes the condensation of (S)-aspartate-beta-semialdehyde [(S)-ASA] and pyruvate to 4-hydroxy-tetrahydrodipicolinate (HTPA).</text>
</comment>
<evidence type="ECO:0000313" key="15">
    <source>
        <dbReference type="Proteomes" id="UP000249799"/>
    </source>
</evidence>
<evidence type="ECO:0000256" key="6">
    <source>
        <dbReference type="ARBA" id="ARBA00022605"/>
    </source>
</evidence>
<evidence type="ECO:0000256" key="12">
    <source>
        <dbReference type="HAMAP-Rule" id="MF_00418"/>
    </source>
</evidence>
<dbReference type="GO" id="GO:0008840">
    <property type="term" value="F:4-hydroxy-tetrahydrodipicolinate synthase activity"/>
    <property type="evidence" value="ECO:0007669"/>
    <property type="project" value="UniProtKB-UniRule"/>
</dbReference>
<dbReference type="OrthoDB" id="9782828at2"/>
<dbReference type="PIRSF" id="PIRSF001365">
    <property type="entry name" value="DHDPS"/>
    <property type="match status" value="1"/>
</dbReference>
<comment type="subunit">
    <text evidence="12">Homotetramer; dimer of dimers.</text>
</comment>
<protein>
    <recommendedName>
        <fullName evidence="4 12">4-hydroxy-tetrahydrodipicolinate synthase</fullName>
        <shortName evidence="12">HTPA synthase</shortName>
        <ecNumber evidence="4 12">4.3.3.7</ecNumber>
    </recommendedName>
</protein>
<dbReference type="Proteomes" id="UP000249799">
    <property type="component" value="Chromosome"/>
</dbReference>
<dbReference type="UniPathway" id="UPA00034">
    <property type="reaction ID" value="UER00017"/>
</dbReference>
<evidence type="ECO:0000256" key="2">
    <source>
        <dbReference type="ARBA" id="ARBA00005120"/>
    </source>
</evidence>
<keyword evidence="5 12" id="KW-0963">Cytoplasm</keyword>
<evidence type="ECO:0000256" key="8">
    <source>
        <dbReference type="ARBA" id="ARBA00023154"/>
    </source>
</evidence>
<dbReference type="SMART" id="SM01130">
    <property type="entry name" value="DHDPS"/>
    <property type="match status" value="1"/>
</dbReference>
<dbReference type="EMBL" id="CP030032">
    <property type="protein sequence ID" value="AWV89634.1"/>
    <property type="molecule type" value="Genomic_DNA"/>
</dbReference>
<dbReference type="HAMAP" id="MF_00418">
    <property type="entry name" value="DapA"/>
    <property type="match status" value="1"/>
</dbReference>
<feature type="binding site" evidence="12">
    <location>
        <position position="204"/>
    </location>
    <ligand>
        <name>pyruvate</name>
        <dbReference type="ChEBI" id="CHEBI:15361"/>
    </ligand>
</feature>
<dbReference type="InterPro" id="IPR020625">
    <property type="entry name" value="Schiff_base-form_aldolases_AS"/>
</dbReference>
<evidence type="ECO:0000256" key="1">
    <source>
        <dbReference type="ARBA" id="ARBA00003294"/>
    </source>
</evidence>
<dbReference type="Gene3D" id="3.20.20.70">
    <property type="entry name" value="Aldolase class I"/>
    <property type="match status" value="1"/>
</dbReference>
<dbReference type="NCBIfam" id="TIGR00674">
    <property type="entry name" value="dapA"/>
    <property type="match status" value="1"/>
</dbReference>
<dbReference type="AlphaFoldDB" id="A0A2Z4FLT5"/>
<dbReference type="GO" id="GO:0005829">
    <property type="term" value="C:cytosol"/>
    <property type="evidence" value="ECO:0007669"/>
    <property type="project" value="TreeGrafter"/>
</dbReference>
<dbReference type="InterPro" id="IPR020624">
    <property type="entry name" value="Schiff_base-form_aldolases_CS"/>
</dbReference>
<comment type="caution">
    <text evidence="12">Was originally thought to be a dihydrodipicolinate synthase (DHDPS), catalyzing the condensation of (S)-aspartate-beta-semialdehyde [(S)-ASA] and pyruvate to dihydrodipicolinate (DHDP). However, it was shown in E.coli that the product of the enzymatic reaction is not dihydrodipicolinate but in fact (4S)-4-hydroxy-2,3,4,5-tetrahydro-(2S)-dipicolinic acid (HTPA), and that the consecutive dehydration reaction leading to DHDP is not spontaneous but catalyzed by DapB.</text>
</comment>
<evidence type="ECO:0000256" key="10">
    <source>
        <dbReference type="ARBA" id="ARBA00023270"/>
    </source>
</evidence>
<dbReference type="InterPro" id="IPR002220">
    <property type="entry name" value="DapA-like"/>
</dbReference>